<protein>
    <recommendedName>
        <fullName evidence="3">DUF5590 domain-containing protein</fullName>
    </recommendedName>
</protein>
<comment type="caution">
    <text evidence="1">The sequence shown here is derived from an EMBL/GenBank/DDBJ whole genome shotgun (WGS) entry which is preliminary data.</text>
</comment>
<evidence type="ECO:0008006" key="3">
    <source>
        <dbReference type="Google" id="ProtNLM"/>
    </source>
</evidence>
<evidence type="ECO:0000313" key="2">
    <source>
        <dbReference type="Proteomes" id="UP001589818"/>
    </source>
</evidence>
<evidence type="ECO:0000313" key="1">
    <source>
        <dbReference type="EMBL" id="MFC0392623.1"/>
    </source>
</evidence>
<sequence>MKKNRIFYICAAAILTAIFVLSFSDRTRPTYGDDRESIEKVIQSIDGYENESIQILEMKDIDDVRVVGFLANNNPAYIQFTKNKEGHYEWRHAERSNGQSFATYLIHVSKEESAAAKFMIVTNQENDIASMELGVNEQVIEQEFPVNQNSVTLMDLPESNDGSYRFHYKYYDAGGTLIGEPGSG</sequence>
<organism evidence="1 2">
    <name type="scientific">Paenibacillus mendelii</name>
    <dbReference type="NCBI Taxonomy" id="206163"/>
    <lineage>
        <taxon>Bacteria</taxon>
        <taxon>Bacillati</taxon>
        <taxon>Bacillota</taxon>
        <taxon>Bacilli</taxon>
        <taxon>Bacillales</taxon>
        <taxon>Paenibacillaceae</taxon>
        <taxon>Paenibacillus</taxon>
    </lineage>
</organism>
<proteinExistence type="predicted"/>
<dbReference type="EMBL" id="JBHLVF010000018">
    <property type="protein sequence ID" value="MFC0392623.1"/>
    <property type="molecule type" value="Genomic_DNA"/>
</dbReference>
<gene>
    <name evidence="1" type="ORF">ACFFJ8_14720</name>
</gene>
<accession>A0ABV6JDD6</accession>
<reference evidence="1 2" key="1">
    <citation type="submission" date="2024-09" db="EMBL/GenBank/DDBJ databases">
        <authorList>
            <person name="Sun Q."/>
            <person name="Mori K."/>
        </authorList>
    </citation>
    <scope>NUCLEOTIDE SEQUENCE [LARGE SCALE GENOMIC DNA]</scope>
    <source>
        <strain evidence="1 2">CCM 4839</strain>
    </source>
</reference>
<name>A0ABV6JDD6_9BACL</name>
<dbReference type="Proteomes" id="UP001589818">
    <property type="component" value="Unassembled WGS sequence"/>
</dbReference>
<dbReference type="RefSeq" id="WP_204822286.1">
    <property type="nucleotide sequence ID" value="NZ_JANHOF010000027.1"/>
</dbReference>
<keyword evidence="2" id="KW-1185">Reference proteome</keyword>